<evidence type="ECO:0000313" key="5">
    <source>
        <dbReference type="Proteomes" id="UP000828390"/>
    </source>
</evidence>
<dbReference type="Proteomes" id="UP000828390">
    <property type="component" value="Unassembled WGS sequence"/>
</dbReference>
<keyword evidence="1" id="KW-0677">Repeat</keyword>
<evidence type="ECO:0000256" key="1">
    <source>
        <dbReference type="ARBA" id="ARBA00022737"/>
    </source>
</evidence>
<name>A0A9D4F818_DREPO</name>
<dbReference type="InterPro" id="IPR036770">
    <property type="entry name" value="Ankyrin_rpt-contain_sf"/>
</dbReference>
<feature type="repeat" description="ANK" evidence="3">
    <location>
        <begin position="91"/>
        <end position="123"/>
    </location>
</feature>
<comment type="caution">
    <text evidence="4">The sequence shown here is derived from an EMBL/GenBank/DDBJ whole genome shotgun (WGS) entry which is preliminary data.</text>
</comment>
<dbReference type="SUPFAM" id="SSF48403">
    <property type="entry name" value="Ankyrin repeat"/>
    <property type="match status" value="1"/>
</dbReference>
<protein>
    <submittedName>
        <fullName evidence="4">Uncharacterized protein</fullName>
    </submittedName>
</protein>
<evidence type="ECO:0000313" key="4">
    <source>
        <dbReference type="EMBL" id="KAH3794079.1"/>
    </source>
</evidence>
<accession>A0A9D4F818</accession>
<gene>
    <name evidence="4" type="ORF">DPMN_147610</name>
</gene>
<dbReference type="PANTHER" id="PTHR24171">
    <property type="entry name" value="ANKYRIN REPEAT DOMAIN-CONTAINING PROTEIN 39-RELATED"/>
    <property type="match status" value="1"/>
</dbReference>
<organism evidence="4 5">
    <name type="scientific">Dreissena polymorpha</name>
    <name type="common">Zebra mussel</name>
    <name type="synonym">Mytilus polymorpha</name>
    <dbReference type="NCBI Taxonomy" id="45954"/>
    <lineage>
        <taxon>Eukaryota</taxon>
        <taxon>Metazoa</taxon>
        <taxon>Spiralia</taxon>
        <taxon>Lophotrochozoa</taxon>
        <taxon>Mollusca</taxon>
        <taxon>Bivalvia</taxon>
        <taxon>Autobranchia</taxon>
        <taxon>Heteroconchia</taxon>
        <taxon>Euheterodonta</taxon>
        <taxon>Imparidentia</taxon>
        <taxon>Neoheterodontei</taxon>
        <taxon>Myida</taxon>
        <taxon>Dreissenoidea</taxon>
        <taxon>Dreissenidae</taxon>
        <taxon>Dreissena</taxon>
    </lineage>
</organism>
<evidence type="ECO:0000256" key="2">
    <source>
        <dbReference type="ARBA" id="ARBA00023043"/>
    </source>
</evidence>
<evidence type="ECO:0000256" key="3">
    <source>
        <dbReference type="PROSITE-ProRule" id="PRU00023"/>
    </source>
</evidence>
<sequence>MIEFHWKTWVNVRDDEEHTPIHFCCKTSHLVVLHYLLEQNADPHCVNIYGDTPLHLTGLDSVAKENIFSETPLHRKHTTKWKTWVNVRDDEEHTPIHFCCKTSHLVVLHYLLEQNADPHCVNIYGDTPLHL</sequence>
<dbReference type="PROSITE" id="PS50088">
    <property type="entry name" value="ANK_REPEAT"/>
    <property type="match status" value="2"/>
</dbReference>
<dbReference type="AlphaFoldDB" id="A0A9D4F818"/>
<dbReference type="Gene3D" id="1.25.40.20">
    <property type="entry name" value="Ankyrin repeat-containing domain"/>
    <property type="match status" value="2"/>
</dbReference>
<dbReference type="SMART" id="SM00248">
    <property type="entry name" value="ANK"/>
    <property type="match status" value="2"/>
</dbReference>
<proteinExistence type="predicted"/>
<dbReference type="InterPro" id="IPR002110">
    <property type="entry name" value="Ankyrin_rpt"/>
</dbReference>
<feature type="repeat" description="ANK" evidence="3">
    <location>
        <begin position="16"/>
        <end position="48"/>
    </location>
</feature>
<dbReference type="Pfam" id="PF13637">
    <property type="entry name" value="Ank_4"/>
    <property type="match status" value="2"/>
</dbReference>
<keyword evidence="5" id="KW-1185">Reference proteome</keyword>
<reference evidence="4" key="1">
    <citation type="journal article" date="2019" name="bioRxiv">
        <title>The Genome of the Zebra Mussel, Dreissena polymorpha: A Resource for Invasive Species Research.</title>
        <authorList>
            <person name="McCartney M.A."/>
            <person name="Auch B."/>
            <person name="Kono T."/>
            <person name="Mallez S."/>
            <person name="Zhang Y."/>
            <person name="Obille A."/>
            <person name="Becker A."/>
            <person name="Abrahante J.E."/>
            <person name="Garbe J."/>
            <person name="Badalamenti J.P."/>
            <person name="Herman A."/>
            <person name="Mangelson H."/>
            <person name="Liachko I."/>
            <person name="Sullivan S."/>
            <person name="Sone E.D."/>
            <person name="Koren S."/>
            <person name="Silverstein K.A.T."/>
            <person name="Beckman K.B."/>
            <person name="Gohl D.M."/>
        </authorList>
    </citation>
    <scope>NUCLEOTIDE SEQUENCE</scope>
    <source>
        <strain evidence="4">Duluth1</strain>
        <tissue evidence="4">Whole animal</tissue>
    </source>
</reference>
<reference evidence="4" key="2">
    <citation type="submission" date="2020-11" db="EMBL/GenBank/DDBJ databases">
        <authorList>
            <person name="McCartney M.A."/>
            <person name="Auch B."/>
            <person name="Kono T."/>
            <person name="Mallez S."/>
            <person name="Becker A."/>
            <person name="Gohl D.M."/>
            <person name="Silverstein K.A.T."/>
            <person name="Koren S."/>
            <person name="Bechman K.B."/>
            <person name="Herman A."/>
            <person name="Abrahante J.E."/>
            <person name="Garbe J."/>
        </authorList>
    </citation>
    <scope>NUCLEOTIDE SEQUENCE</scope>
    <source>
        <strain evidence="4">Duluth1</strain>
        <tissue evidence="4">Whole animal</tissue>
    </source>
</reference>
<dbReference type="EMBL" id="JAIWYP010000007">
    <property type="protein sequence ID" value="KAH3794079.1"/>
    <property type="molecule type" value="Genomic_DNA"/>
</dbReference>
<keyword evidence="2 3" id="KW-0040">ANK repeat</keyword>